<dbReference type="Gene3D" id="3.40.50.720">
    <property type="entry name" value="NAD(P)-binding Rossmann-like Domain"/>
    <property type="match status" value="1"/>
</dbReference>
<dbReference type="PANTHER" id="PTHR10491:SF4">
    <property type="entry name" value="METHIONINE ADENOSYLTRANSFERASE 2 SUBUNIT BETA"/>
    <property type="match status" value="1"/>
</dbReference>
<dbReference type="PANTHER" id="PTHR10491">
    <property type="entry name" value="DTDP-4-DEHYDRORHAMNOSE REDUCTASE"/>
    <property type="match status" value="1"/>
</dbReference>
<organism evidence="2 3">
    <name type="scientific">Escherichia phage vB_EcoM_PHB05</name>
    <dbReference type="NCBI Taxonomy" id="2041347"/>
    <lineage>
        <taxon>Viruses</taxon>
        <taxon>Duplodnaviria</taxon>
        <taxon>Heunggongvirae</taxon>
        <taxon>Uroviricota</taxon>
        <taxon>Caudoviricetes</taxon>
        <taxon>Stephanstirmvirinae</taxon>
        <taxon>Justusliebigvirus</taxon>
        <taxon>Justusliebigvirus PHB05</taxon>
    </lineage>
</organism>
<name>A0A291LA50_9CAUD</name>
<dbReference type="GO" id="GO:0019305">
    <property type="term" value="P:dTDP-rhamnose biosynthetic process"/>
    <property type="evidence" value="ECO:0007669"/>
    <property type="project" value="TreeGrafter"/>
</dbReference>
<feature type="domain" description="RmlD-like substrate binding" evidence="1">
    <location>
        <begin position="3"/>
        <end position="253"/>
    </location>
</feature>
<accession>A0A291LA50</accession>
<dbReference type="InterPro" id="IPR029903">
    <property type="entry name" value="RmlD-like-bd"/>
</dbReference>
<keyword evidence="3" id="KW-1185">Reference proteome</keyword>
<evidence type="ECO:0000313" key="3">
    <source>
        <dbReference type="Proteomes" id="UP000230824"/>
    </source>
</evidence>
<dbReference type="InterPro" id="IPR005913">
    <property type="entry name" value="dTDP_dehydrorham_reduct"/>
</dbReference>
<dbReference type="KEGG" id="vg:62611770"/>
<reference evidence="2 3" key="1">
    <citation type="submission" date="2017-09" db="EMBL/GenBank/DDBJ databases">
        <title>Phage vB_EcoM_PHB05 against multidrug-resistant shiga toxin-producing Escherichia.</title>
        <authorList>
            <person name="Chen Y."/>
            <person name="Song J."/>
            <person name="Wu B."/>
        </authorList>
    </citation>
    <scope>NUCLEOTIDE SEQUENCE [LARGE SCALE GENOMIC DNA]</scope>
    <source>
        <strain evidence="2">Wastewater</strain>
    </source>
</reference>
<dbReference type="GO" id="GO:0008831">
    <property type="term" value="F:dTDP-4-dehydrorhamnose reductase activity"/>
    <property type="evidence" value="ECO:0007669"/>
    <property type="project" value="TreeGrafter"/>
</dbReference>
<dbReference type="Gene3D" id="3.90.25.10">
    <property type="entry name" value="UDP-galactose 4-epimerase, domain 1"/>
    <property type="match status" value="1"/>
</dbReference>
<protein>
    <submittedName>
        <fullName evidence="2">dTDP-4-dehydrorhamnose reductase</fullName>
    </submittedName>
</protein>
<evidence type="ECO:0000313" key="2">
    <source>
        <dbReference type="EMBL" id="ATI15800.1"/>
    </source>
</evidence>
<sequence>MTKFLIFGSKGQLGQSLAKVAPEDVILIEASDIDITNFKDVMNSLVQHVPDVVVNCAAYTAVDKAEEDVNTCINVNAYGATNIAKACNDLLIQFVHISTDYVFDGNVAGTEDSKTNPLNTYGYSKQLGETLVQAVCPTALIIRTASVYSEFGHNFLKTMLERYNGGQKEFNVVCDHLSCPTYAPDLAETIFKLVKDGVNSKIVHYAGADYISWYDFARKIFLVIDLSVTVNPVSASTYNSKAVRPATSYLKTDPTLTPRSVDSGIVRTLTILLNKE</sequence>
<dbReference type="CDD" id="cd05254">
    <property type="entry name" value="dTDP_HR_like_SDR_e"/>
    <property type="match status" value="1"/>
</dbReference>
<dbReference type="Pfam" id="PF04321">
    <property type="entry name" value="RmlD_sub_bind"/>
    <property type="match status" value="1"/>
</dbReference>
<dbReference type="GeneID" id="62611770"/>
<dbReference type="InterPro" id="IPR036291">
    <property type="entry name" value="NAD(P)-bd_dom_sf"/>
</dbReference>
<dbReference type="EMBL" id="MF805809">
    <property type="protein sequence ID" value="ATI15800.1"/>
    <property type="molecule type" value="Genomic_DNA"/>
</dbReference>
<proteinExistence type="predicted"/>
<dbReference type="NCBIfam" id="TIGR01214">
    <property type="entry name" value="rmlD"/>
    <property type="match status" value="1"/>
</dbReference>
<dbReference type="RefSeq" id="YP_009984426.1">
    <property type="nucleotide sequence ID" value="NC_052652.1"/>
</dbReference>
<evidence type="ECO:0000259" key="1">
    <source>
        <dbReference type="Pfam" id="PF04321"/>
    </source>
</evidence>
<dbReference type="SUPFAM" id="SSF51735">
    <property type="entry name" value="NAD(P)-binding Rossmann-fold domains"/>
    <property type="match status" value="1"/>
</dbReference>
<dbReference type="Proteomes" id="UP000230824">
    <property type="component" value="Segment"/>
</dbReference>